<feature type="coiled-coil region" evidence="1">
    <location>
        <begin position="5"/>
        <end position="46"/>
    </location>
</feature>
<dbReference type="Gene3D" id="1.20.5.300">
    <property type="match status" value="1"/>
</dbReference>
<dbReference type="AlphaFoldDB" id="A0AAU7FE15"/>
<dbReference type="InterPro" id="IPR007236">
    <property type="entry name" value="SlyX"/>
</dbReference>
<gene>
    <name evidence="2" type="ORF">ABHF33_06595</name>
</gene>
<evidence type="ECO:0000313" key="2">
    <source>
        <dbReference type="EMBL" id="XBM01928.1"/>
    </source>
</evidence>
<dbReference type="PANTHER" id="PTHR36508">
    <property type="entry name" value="PROTEIN SLYX"/>
    <property type="match status" value="1"/>
</dbReference>
<dbReference type="EMBL" id="CP157355">
    <property type="protein sequence ID" value="XBM01928.1"/>
    <property type="molecule type" value="Genomic_DNA"/>
</dbReference>
<dbReference type="KEGG" id="cmav:ABHF33_06595"/>
<reference evidence="2" key="1">
    <citation type="submission" date="2024-05" db="EMBL/GenBank/DDBJ databases">
        <authorList>
            <person name="Yang L."/>
            <person name="Pan L."/>
        </authorList>
    </citation>
    <scope>NUCLEOTIDE SEQUENCE</scope>
    <source>
        <strain evidence="2">FCG-7</strain>
    </source>
</reference>
<proteinExistence type="predicted"/>
<dbReference type="PANTHER" id="PTHR36508:SF1">
    <property type="entry name" value="PROTEIN SLYX"/>
    <property type="match status" value="1"/>
</dbReference>
<protein>
    <submittedName>
        <fullName evidence="2">SlyX family protein</fullName>
    </submittedName>
</protein>
<sequence>MDERITELEIRLALQDDLLDELNQIISRQQLQIDQLAAALQALQQNQAVPDQQAPRSLFDEIPPHY</sequence>
<dbReference type="Pfam" id="PF04102">
    <property type="entry name" value="SlyX"/>
    <property type="match status" value="1"/>
</dbReference>
<name>A0AAU7FE15_9NEIS</name>
<organism evidence="2">
    <name type="scientific">Chitinibacter mangrovi</name>
    <dbReference type="NCBI Taxonomy" id="3153927"/>
    <lineage>
        <taxon>Bacteria</taxon>
        <taxon>Pseudomonadati</taxon>
        <taxon>Pseudomonadota</taxon>
        <taxon>Betaproteobacteria</taxon>
        <taxon>Neisseriales</taxon>
        <taxon>Chitinibacteraceae</taxon>
        <taxon>Chitinibacter</taxon>
    </lineage>
</organism>
<evidence type="ECO:0000256" key="1">
    <source>
        <dbReference type="SAM" id="Coils"/>
    </source>
</evidence>
<keyword evidence="1" id="KW-0175">Coiled coil</keyword>
<dbReference type="RefSeq" id="WP_157670203.1">
    <property type="nucleotide sequence ID" value="NZ_CP157355.1"/>
</dbReference>
<accession>A0AAU7FE15</accession>